<feature type="transmembrane region" description="Helical" evidence="1">
    <location>
        <begin position="137"/>
        <end position="160"/>
    </location>
</feature>
<reference evidence="2" key="1">
    <citation type="submission" date="2024-10" db="EMBL/GenBank/DDBJ databases">
        <authorList>
            <person name="Ryan C."/>
        </authorList>
    </citation>
    <scope>NUCLEOTIDE SEQUENCE [LARGE SCALE GENOMIC DNA]</scope>
</reference>
<proteinExistence type="predicted"/>
<evidence type="ECO:0000256" key="1">
    <source>
        <dbReference type="SAM" id="Phobius"/>
    </source>
</evidence>
<keyword evidence="1" id="KW-1133">Transmembrane helix</keyword>
<sequence>MAVDEVVLEVHSQQPPQPPREPAAPLPIVTVPKLLQYLYLASAWVACAGVAAATVARRALGDDSPVTYTLLKVSFGALAFPVLLVFIVALRLLRAMCSAGFGSSLRTFTREIQIHSRKRPCQMFGALTWKVLREPAALVLLVSFFFFLLLGAGVLVLGGLLPVEESQREKIGSALFDTGVLGTMGMSCFVIIPSFALKLWRSK</sequence>
<protein>
    <submittedName>
        <fullName evidence="2">Uncharacterized protein</fullName>
    </submittedName>
</protein>
<gene>
    <name evidence="2" type="ORF">URODEC1_LOCUS70901</name>
</gene>
<keyword evidence="1" id="KW-0472">Membrane</keyword>
<dbReference type="AlphaFoldDB" id="A0ABC9C0S0"/>
<feature type="transmembrane region" description="Helical" evidence="1">
    <location>
        <begin position="180"/>
        <end position="200"/>
    </location>
</feature>
<feature type="transmembrane region" description="Helical" evidence="1">
    <location>
        <begin position="37"/>
        <end position="55"/>
    </location>
</feature>
<name>A0ABC9C0S0_9POAL</name>
<evidence type="ECO:0000313" key="2">
    <source>
        <dbReference type="EMBL" id="CAL5012529.1"/>
    </source>
</evidence>
<organism evidence="2 3">
    <name type="scientific">Urochloa decumbens</name>
    <dbReference type="NCBI Taxonomy" id="240449"/>
    <lineage>
        <taxon>Eukaryota</taxon>
        <taxon>Viridiplantae</taxon>
        <taxon>Streptophyta</taxon>
        <taxon>Embryophyta</taxon>
        <taxon>Tracheophyta</taxon>
        <taxon>Spermatophyta</taxon>
        <taxon>Magnoliopsida</taxon>
        <taxon>Liliopsida</taxon>
        <taxon>Poales</taxon>
        <taxon>Poaceae</taxon>
        <taxon>PACMAD clade</taxon>
        <taxon>Panicoideae</taxon>
        <taxon>Panicodae</taxon>
        <taxon>Paniceae</taxon>
        <taxon>Melinidinae</taxon>
        <taxon>Urochloa</taxon>
    </lineage>
</organism>
<dbReference type="Proteomes" id="UP001497457">
    <property type="component" value="Chromosome 28b"/>
</dbReference>
<accession>A0ABC9C0S0</accession>
<dbReference type="EMBL" id="OZ075138">
    <property type="protein sequence ID" value="CAL5012529.1"/>
    <property type="molecule type" value="Genomic_DNA"/>
</dbReference>
<keyword evidence="3" id="KW-1185">Reference proteome</keyword>
<keyword evidence="1" id="KW-0812">Transmembrane</keyword>
<evidence type="ECO:0000313" key="3">
    <source>
        <dbReference type="Proteomes" id="UP001497457"/>
    </source>
</evidence>
<feature type="transmembrane region" description="Helical" evidence="1">
    <location>
        <begin position="75"/>
        <end position="93"/>
    </location>
</feature>